<evidence type="ECO:0000313" key="11">
    <source>
        <dbReference type="Proteomes" id="UP001432027"/>
    </source>
</evidence>
<organism evidence="10 11">
    <name type="scientific">Pristionchus entomophagus</name>
    <dbReference type="NCBI Taxonomy" id="358040"/>
    <lineage>
        <taxon>Eukaryota</taxon>
        <taxon>Metazoa</taxon>
        <taxon>Ecdysozoa</taxon>
        <taxon>Nematoda</taxon>
        <taxon>Chromadorea</taxon>
        <taxon>Rhabditida</taxon>
        <taxon>Rhabditina</taxon>
        <taxon>Diplogasteromorpha</taxon>
        <taxon>Diplogasteroidea</taxon>
        <taxon>Neodiplogasteridae</taxon>
        <taxon>Pristionchus</taxon>
    </lineage>
</organism>
<keyword evidence="11" id="KW-1185">Reference proteome</keyword>
<reference evidence="10" key="1">
    <citation type="submission" date="2023-10" db="EMBL/GenBank/DDBJ databases">
        <title>Genome assembly of Pristionchus species.</title>
        <authorList>
            <person name="Yoshida K."/>
            <person name="Sommer R.J."/>
        </authorList>
    </citation>
    <scope>NUCLEOTIDE SEQUENCE</scope>
    <source>
        <strain evidence="10">RS0144</strain>
    </source>
</reference>
<dbReference type="GO" id="GO:0032982">
    <property type="term" value="C:myosin filament"/>
    <property type="evidence" value="ECO:0007669"/>
    <property type="project" value="TreeGrafter"/>
</dbReference>
<evidence type="ECO:0000256" key="8">
    <source>
        <dbReference type="SAM" id="MobiDB-lite"/>
    </source>
</evidence>
<dbReference type="GO" id="GO:0000146">
    <property type="term" value="F:microfilament motor activity"/>
    <property type="evidence" value="ECO:0007669"/>
    <property type="project" value="TreeGrafter"/>
</dbReference>
<dbReference type="Gene3D" id="3.40.850.10">
    <property type="entry name" value="Kinesin motor domain"/>
    <property type="match status" value="1"/>
</dbReference>
<dbReference type="Pfam" id="PF01576">
    <property type="entry name" value="Myosin_tail_1"/>
    <property type="match status" value="1"/>
</dbReference>
<dbReference type="PANTHER" id="PTHR45615:SF20">
    <property type="entry name" value="MYOSIN-2"/>
    <property type="match status" value="1"/>
</dbReference>
<dbReference type="Gene3D" id="1.20.58.530">
    <property type="match status" value="1"/>
</dbReference>
<dbReference type="GO" id="GO:0006936">
    <property type="term" value="P:muscle contraction"/>
    <property type="evidence" value="ECO:0007669"/>
    <property type="project" value="TreeGrafter"/>
</dbReference>
<accession>A0AAV5UCP0</accession>
<dbReference type="PROSITE" id="PS51456">
    <property type="entry name" value="MYOSIN_MOTOR"/>
    <property type="match status" value="1"/>
</dbReference>
<keyword evidence="4 6" id="KW-0518">Myosin</keyword>
<dbReference type="Proteomes" id="UP001432027">
    <property type="component" value="Unassembled WGS sequence"/>
</dbReference>
<dbReference type="InterPro" id="IPR002928">
    <property type="entry name" value="Myosin_tail"/>
</dbReference>
<dbReference type="InterPro" id="IPR014751">
    <property type="entry name" value="XRCC4-like_C"/>
</dbReference>
<feature type="coiled-coil region" evidence="7">
    <location>
        <begin position="688"/>
        <end position="722"/>
    </location>
</feature>
<name>A0AAV5UCP0_9BILA</name>
<feature type="region of interest" description="Actin-binding" evidence="6">
    <location>
        <begin position="139"/>
        <end position="161"/>
    </location>
</feature>
<evidence type="ECO:0000256" key="6">
    <source>
        <dbReference type="PROSITE-ProRule" id="PRU00782"/>
    </source>
</evidence>
<keyword evidence="1" id="KW-0547">Nucleotide-binding</keyword>
<evidence type="ECO:0000256" key="4">
    <source>
        <dbReference type="ARBA" id="ARBA00023123"/>
    </source>
</evidence>
<dbReference type="GO" id="GO:0005524">
    <property type="term" value="F:ATP binding"/>
    <property type="evidence" value="ECO:0007669"/>
    <property type="project" value="UniProtKB-KW"/>
</dbReference>
<keyword evidence="2" id="KW-0067">ATP-binding</keyword>
<feature type="coiled-coil region" evidence="7">
    <location>
        <begin position="941"/>
        <end position="1207"/>
    </location>
</feature>
<keyword evidence="5" id="KW-0505">Motor protein</keyword>
<feature type="domain" description="Myosin motor" evidence="9">
    <location>
        <begin position="1"/>
        <end position="266"/>
    </location>
</feature>
<dbReference type="GO" id="GO:0016460">
    <property type="term" value="C:myosin II complex"/>
    <property type="evidence" value="ECO:0007669"/>
    <property type="project" value="TreeGrafter"/>
</dbReference>
<dbReference type="GO" id="GO:0051015">
    <property type="term" value="F:actin filament binding"/>
    <property type="evidence" value="ECO:0007669"/>
    <property type="project" value="TreeGrafter"/>
</dbReference>
<keyword evidence="3 7" id="KW-0175">Coiled coil</keyword>
<dbReference type="Gene3D" id="1.20.5.340">
    <property type="match status" value="2"/>
</dbReference>
<keyword evidence="6" id="KW-0009">Actin-binding</keyword>
<dbReference type="EMBL" id="BTSX01000006">
    <property type="protein sequence ID" value="GMT04726.1"/>
    <property type="molecule type" value="Genomic_DNA"/>
</dbReference>
<evidence type="ECO:0000313" key="10">
    <source>
        <dbReference type="EMBL" id="GMT04726.1"/>
    </source>
</evidence>
<feature type="region of interest" description="Disordered" evidence="8">
    <location>
        <begin position="1397"/>
        <end position="1418"/>
    </location>
</feature>
<evidence type="ECO:0000256" key="2">
    <source>
        <dbReference type="ARBA" id="ARBA00022840"/>
    </source>
</evidence>
<evidence type="ECO:0000256" key="3">
    <source>
        <dbReference type="ARBA" id="ARBA00023054"/>
    </source>
</evidence>
<sequence length="1418" mass="162841">LQPMGILAMLDEECIVPKASDQTLAAKLIDQHLGKHPNFEKPKPPKGKQAEAHFAMRHYAGTVRYNVMNWLEKNKDPLNDTVVQVMKNSKKNELLVEVWQDYTTQEEQAALEKKSGGAAKKKGKSGSFMTVSMLYRESLNKLMTMLHSTHPHFIRCIIPNEKKASGVIDAGLVLNQLTCNGVLEGIRICRKGFPNRMLHPDFVQRYAILAADEAAAEGKKDPKKAAAMMMARLVKEKTLVEDNFRVGLTKVFFKAGIVAHLEDKRDEKLARLLTGLQAQIRWYYQGVEKKRNMAKKEAFLIIQRNIRQWGFLRSWPWFRLYGKIGPMIKEGKVEEQIAQMTTQANAWKDQLDQATEARRQLKEGAERMTKEISDLNAHMEKQHGSNKDIEERINQLDQAKAAVEGRLADAQSRLDYEEQVAHEILSAKKRVEAECAEIKKTAQELDLTLKKAEAEKAAKENQIRALSEEMKSQDENITKLSKERRAQEEANKKLQDDLQAVEEANLANQKLRQKLAQTLEDVEENLDKEKRNRADADKSRRKAEGELKIAQETLDELSKQKADIENALRRKEHEMQTLSMKLEDETNGVSKLQRLIKEDEARMADLLSQLAEEKEARGRSERSRGELQNEYDEMADQLEEQQRAIATQIEFSKKKDSELNKLRRDLDESGMKFGEAMAALKKKGQDGAMEMNDQIEQVQKAKSRLEKEKGQLQRQFEEATQAFDLESKARGEMERIAKNNEVRLLELRLRAEEQSRQLTDFISSKGRLGNENSELARQVQDLEHQSMNLNKAKILLTNQLEESKRFADEESRERQNLSNLSRNLQRDVDHLKEQVEDEIAAKGETTRQLSRAQNELEIWKSKFESEGLIGADEFDEVRRRQNAKVVELQDALDAANAKIVQLENSKTRLASEADANRTEAEHHATAASTLEKKQKAFDKVIDEWKKKVDDLYIELDNAQRDSRSLAADAHKLRGQHDALADQSEGLKRENKALSDELRDYTEALGEGGRHTHALQKHLRRLEVDKDELQRALDEAEAALEAEESKATRATIEIGQIRQEIEKRISEKEEEFENARKTHQNHLESIQVTLDQESKMKNDLLRIKKKLESDVGELEIALDHANQANEDAQKNIRRYTEQIRDLQAAIDEEQRRREEFRELYAATERKLAAAKTEQEDLITKLDQLERARRQMESTAHEQQEMNNELNSQNVAYTAARNQLDSEINLLRSDLLECSSEIVASEERGRRAVVEAAKLADELRHEQERAQQLERFKKQLESQAKDLQDRADTAEAAVVKGGQKAVLKAESKLKTLQVDYENESRRGQETSKALSRADRRVRELDFQVNEDKKNYDKLQELVEKLHSKLKQQKKALEEAEEQATQNLNKYRTIQMALESAEERADAAETSLVRIRSKVRSSGEK</sequence>
<feature type="region of interest" description="Disordered" evidence="8">
    <location>
        <begin position="466"/>
        <end position="495"/>
    </location>
</feature>
<dbReference type="InterPro" id="IPR036961">
    <property type="entry name" value="Kinesin_motor_dom_sf"/>
</dbReference>
<dbReference type="SUPFAM" id="SSF90257">
    <property type="entry name" value="Myosin rod fragments"/>
    <property type="match status" value="5"/>
</dbReference>
<dbReference type="GO" id="GO:0045214">
    <property type="term" value="P:sarcomere organization"/>
    <property type="evidence" value="ECO:0007669"/>
    <property type="project" value="TreeGrafter"/>
</dbReference>
<comment type="caution">
    <text evidence="10">The sequence shown here is derived from an EMBL/GenBank/DDBJ whole genome shotgun (WGS) entry which is preliminary data.</text>
</comment>
<dbReference type="Gene3D" id="1.20.5.370">
    <property type="match status" value="2"/>
</dbReference>
<dbReference type="SUPFAM" id="SSF52540">
    <property type="entry name" value="P-loop containing nucleoside triphosphate hydrolases"/>
    <property type="match status" value="1"/>
</dbReference>
<dbReference type="Gene3D" id="1.20.5.4820">
    <property type="match status" value="1"/>
</dbReference>
<dbReference type="Pfam" id="PF00063">
    <property type="entry name" value="Myosin_head"/>
    <property type="match status" value="1"/>
</dbReference>
<evidence type="ECO:0000256" key="1">
    <source>
        <dbReference type="ARBA" id="ARBA00022741"/>
    </source>
</evidence>
<comment type="caution">
    <text evidence="6">Lacks conserved residue(s) required for the propagation of feature annotation.</text>
</comment>
<dbReference type="GO" id="GO:0030017">
    <property type="term" value="C:sarcomere"/>
    <property type="evidence" value="ECO:0007669"/>
    <property type="project" value="UniProtKB-ARBA"/>
</dbReference>
<dbReference type="PANTHER" id="PTHR45615">
    <property type="entry name" value="MYOSIN HEAVY CHAIN, NON-MUSCLE"/>
    <property type="match status" value="1"/>
</dbReference>
<evidence type="ECO:0000256" key="7">
    <source>
        <dbReference type="SAM" id="Coils"/>
    </source>
</evidence>
<evidence type="ECO:0000259" key="9">
    <source>
        <dbReference type="PROSITE" id="PS51456"/>
    </source>
</evidence>
<proteinExistence type="inferred from homology"/>
<feature type="coiled-coil region" evidence="7">
    <location>
        <begin position="765"/>
        <end position="912"/>
    </location>
</feature>
<dbReference type="InterPro" id="IPR001609">
    <property type="entry name" value="Myosin_head_motor_dom-like"/>
</dbReference>
<comment type="similarity">
    <text evidence="6">Belongs to the TRAFAC class myosin-kinesin ATPase superfamily. Myosin family.</text>
</comment>
<feature type="non-terminal residue" evidence="10">
    <location>
        <position position="1"/>
    </location>
</feature>
<protein>
    <recommendedName>
        <fullName evidence="9">Myosin motor domain-containing protein</fullName>
    </recommendedName>
</protein>
<dbReference type="InterPro" id="IPR027417">
    <property type="entry name" value="P-loop_NTPase"/>
</dbReference>
<dbReference type="SMART" id="SM00242">
    <property type="entry name" value="MYSc"/>
    <property type="match status" value="1"/>
</dbReference>
<gene>
    <name evidence="10" type="ORF">PENTCL1PPCAC_26900</name>
</gene>
<evidence type="ECO:0000256" key="5">
    <source>
        <dbReference type="ARBA" id="ARBA00023175"/>
    </source>
</evidence>